<evidence type="ECO:0000256" key="3">
    <source>
        <dbReference type="ARBA" id="ARBA00022692"/>
    </source>
</evidence>
<reference evidence="8 9" key="1">
    <citation type="submission" date="2024-08" db="EMBL/GenBank/DDBJ databases">
        <authorList>
            <person name="Cucini C."/>
            <person name="Frati F."/>
        </authorList>
    </citation>
    <scope>NUCLEOTIDE SEQUENCE [LARGE SCALE GENOMIC DNA]</scope>
</reference>
<evidence type="ECO:0000313" key="9">
    <source>
        <dbReference type="Proteomes" id="UP001642540"/>
    </source>
</evidence>
<evidence type="ECO:0000313" key="8">
    <source>
        <dbReference type="EMBL" id="CAL8113469.1"/>
    </source>
</evidence>
<dbReference type="PANTHER" id="PTHR13674">
    <property type="entry name" value="GROWTH AND TRANSFORMATION-DEPENDENT PROTEIN"/>
    <property type="match status" value="1"/>
</dbReference>
<organism evidence="8 9">
    <name type="scientific">Orchesella dallaii</name>
    <dbReference type="NCBI Taxonomy" id="48710"/>
    <lineage>
        <taxon>Eukaryota</taxon>
        <taxon>Metazoa</taxon>
        <taxon>Ecdysozoa</taxon>
        <taxon>Arthropoda</taxon>
        <taxon>Hexapoda</taxon>
        <taxon>Collembola</taxon>
        <taxon>Entomobryomorpha</taxon>
        <taxon>Entomobryoidea</taxon>
        <taxon>Orchesellidae</taxon>
        <taxon>Orchesellinae</taxon>
        <taxon>Orchesella</taxon>
    </lineage>
</organism>
<evidence type="ECO:0000256" key="7">
    <source>
        <dbReference type="SAM" id="Phobius"/>
    </source>
</evidence>
<evidence type="ECO:0000256" key="2">
    <source>
        <dbReference type="ARBA" id="ARBA00007363"/>
    </source>
</evidence>
<comment type="subcellular location">
    <subcellularLocation>
        <location evidence="1">Membrane</location>
        <topology evidence="1">Single-pass membrane protein</topology>
    </subcellularLocation>
</comment>
<keyword evidence="5 7" id="KW-0472">Membrane</keyword>
<feature type="transmembrane region" description="Helical" evidence="7">
    <location>
        <begin position="113"/>
        <end position="132"/>
    </location>
</feature>
<comment type="caution">
    <text evidence="8">The sequence shown here is derived from an EMBL/GenBank/DDBJ whole genome shotgun (WGS) entry which is preliminary data.</text>
</comment>
<dbReference type="PANTHER" id="PTHR13674:SF5">
    <property type="entry name" value="UPF0389 PROTEIN CG9231"/>
    <property type="match status" value="1"/>
</dbReference>
<keyword evidence="3 7" id="KW-0812">Transmembrane</keyword>
<sequence length="163" mass="18201">MSEKTLFHEKISSLMKGTFARSFQTSSVTREAPSPSSSDAKKAGSEVGPVNQKTVPPQDGSERRLPSSPRGAPTALDRKFLLWSGYYKSADEIPKILDAEVIHRARSWGRIRMNLGFLFLAAVAGGVMVYSGKQAQSRGESLEQQNLEWHRKINEEHKQKNQK</sequence>
<evidence type="ECO:0000256" key="6">
    <source>
        <dbReference type="SAM" id="MobiDB-lite"/>
    </source>
</evidence>
<evidence type="ECO:0000256" key="1">
    <source>
        <dbReference type="ARBA" id="ARBA00004167"/>
    </source>
</evidence>
<feature type="region of interest" description="Disordered" evidence="6">
    <location>
        <begin position="24"/>
        <end position="74"/>
    </location>
</feature>
<accession>A0ABP1QWP7</accession>
<protein>
    <submittedName>
        <fullName evidence="8">Uncharacterized protein</fullName>
    </submittedName>
</protein>
<evidence type="ECO:0000256" key="5">
    <source>
        <dbReference type="ARBA" id="ARBA00023136"/>
    </source>
</evidence>
<name>A0ABP1QWP7_9HEXA</name>
<proteinExistence type="inferred from homology"/>
<dbReference type="EMBL" id="CAXLJM020000049">
    <property type="protein sequence ID" value="CAL8113469.1"/>
    <property type="molecule type" value="Genomic_DNA"/>
</dbReference>
<dbReference type="InterPro" id="IPR009432">
    <property type="entry name" value="DUF1075"/>
</dbReference>
<comment type="similarity">
    <text evidence="2">Belongs to the UPF0389 family.</text>
</comment>
<dbReference type="Pfam" id="PF06388">
    <property type="entry name" value="DUF1075"/>
    <property type="match status" value="1"/>
</dbReference>
<keyword evidence="4 7" id="KW-1133">Transmembrane helix</keyword>
<gene>
    <name evidence="8" type="ORF">ODALV1_LOCUS16032</name>
</gene>
<dbReference type="Proteomes" id="UP001642540">
    <property type="component" value="Unassembled WGS sequence"/>
</dbReference>
<evidence type="ECO:0000256" key="4">
    <source>
        <dbReference type="ARBA" id="ARBA00022989"/>
    </source>
</evidence>
<keyword evidence="9" id="KW-1185">Reference proteome</keyword>